<evidence type="ECO:0000313" key="1">
    <source>
        <dbReference type="EMBL" id="SLM09806.1"/>
    </source>
</evidence>
<dbReference type="AlphaFoldDB" id="A0A3P3XF28"/>
<sequence>MREKGRPKGRPFSFDVRVFCMRATVRKGDATGANGTQAPGKDVAYRAKFCDFIL</sequence>
<reference evidence="1" key="1">
    <citation type="submission" date="2017-02" db="EMBL/GenBank/DDBJ databases">
        <authorList>
            <person name="Regsiter A."/>
            <person name="William W."/>
        </authorList>
    </citation>
    <scope>NUCLEOTIDE SEQUENCE</scope>
    <source>
        <strain evidence="1">Bib</strain>
    </source>
</reference>
<organism evidence="1">
    <name type="scientific">uncultured spirochete</name>
    <dbReference type="NCBI Taxonomy" id="156406"/>
    <lineage>
        <taxon>Bacteria</taxon>
        <taxon>Pseudomonadati</taxon>
        <taxon>Spirochaetota</taxon>
        <taxon>Spirochaetia</taxon>
        <taxon>Spirochaetales</taxon>
        <taxon>environmental samples</taxon>
    </lineage>
</organism>
<accession>A0A3P3XF28</accession>
<dbReference type="EMBL" id="FWDM01000002">
    <property type="protein sequence ID" value="SLM09806.1"/>
    <property type="molecule type" value="Genomic_DNA"/>
</dbReference>
<name>A0A3P3XF28_9SPIR</name>
<proteinExistence type="predicted"/>
<gene>
    <name evidence="1" type="ORF">SPIROBIBN47_100036</name>
</gene>
<protein>
    <submittedName>
        <fullName evidence="1">Uncharacterized protein</fullName>
    </submittedName>
</protein>